<evidence type="ECO:0000313" key="12">
    <source>
        <dbReference type="Proteomes" id="UP000244915"/>
    </source>
</evidence>
<reference evidence="11 12" key="1">
    <citation type="submission" date="2017-06" db="EMBL/GenBank/DDBJ databases">
        <title>Yangia sp. YSBP01 complete genome sequence.</title>
        <authorList>
            <person name="Woo J.-H."/>
            <person name="Kim H.-S."/>
        </authorList>
    </citation>
    <scope>NUCLEOTIDE SEQUENCE [LARGE SCALE GENOMIC DNA]</scope>
    <source>
        <strain evidence="11 12">YSBP01</strain>
        <plasmid evidence="11 12">unnamed5</plasmid>
    </source>
</reference>
<evidence type="ECO:0000256" key="7">
    <source>
        <dbReference type="ARBA" id="ARBA00023136"/>
    </source>
</evidence>
<feature type="compositionally biased region" description="Low complexity" evidence="8">
    <location>
        <begin position="1"/>
        <end position="17"/>
    </location>
</feature>
<feature type="domain" description="CAAX prenyl protease 2/Lysostaphin resistance protein A-like" evidence="10">
    <location>
        <begin position="493"/>
        <end position="571"/>
    </location>
</feature>
<feature type="transmembrane region" description="Helical" evidence="9">
    <location>
        <begin position="152"/>
        <end position="169"/>
    </location>
</feature>
<keyword evidence="5" id="KW-0378">Hydrolase</keyword>
<keyword evidence="2" id="KW-1003">Cell membrane</keyword>
<dbReference type="KEGG" id="ypac:CEW88_23800"/>
<dbReference type="NCBIfam" id="TIGR04162">
    <property type="entry name" value="exo_VPEID"/>
    <property type="match status" value="1"/>
</dbReference>
<keyword evidence="4 9" id="KW-0812">Transmembrane</keyword>
<feature type="region of interest" description="Disordered" evidence="8">
    <location>
        <begin position="1"/>
        <end position="57"/>
    </location>
</feature>
<evidence type="ECO:0000313" key="11">
    <source>
        <dbReference type="EMBL" id="AWI86798.1"/>
    </source>
</evidence>
<accession>A0A2U8HLX7</accession>
<organism evidence="11 12">
    <name type="scientific">Alloyangia pacifica</name>
    <dbReference type="NCBI Taxonomy" id="311180"/>
    <lineage>
        <taxon>Bacteria</taxon>
        <taxon>Pseudomonadati</taxon>
        <taxon>Pseudomonadota</taxon>
        <taxon>Alphaproteobacteria</taxon>
        <taxon>Rhodobacterales</taxon>
        <taxon>Roseobacteraceae</taxon>
        <taxon>Alloyangia</taxon>
    </lineage>
</organism>
<feature type="transmembrane region" description="Helical" evidence="9">
    <location>
        <begin position="115"/>
        <end position="132"/>
    </location>
</feature>
<dbReference type="GO" id="GO:0080120">
    <property type="term" value="P:CAAX-box protein maturation"/>
    <property type="evidence" value="ECO:0007669"/>
    <property type="project" value="UniProtKB-ARBA"/>
</dbReference>
<feature type="transmembrane region" description="Helical" evidence="9">
    <location>
        <begin position="357"/>
        <end position="378"/>
    </location>
</feature>
<dbReference type="Proteomes" id="UP000244915">
    <property type="component" value="Plasmid unnamed5"/>
</dbReference>
<dbReference type="Pfam" id="PF09721">
    <property type="entry name" value="Exosortase_EpsH"/>
    <property type="match status" value="1"/>
</dbReference>
<keyword evidence="7 9" id="KW-0472">Membrane</keyword>
<evidence type="ECO:0000256" key="3">
    <source>
        <dbReference type="ARBA" id="ARBA00022670"/>
    </source>
</evidence>
<evidence type="ECO:0000259" key="10">
    <source>
        <dbReference type="Pfam" id="PF02517"/>
    </source>
</evidence>
<feature type="transmembrane region" description="Helical" evidence="9">
    <location>
        <begin position="316"/>
        <end position="337"/>
    </location>
</feature>
<geneLocation type="plasmid" evidence="11 12">
    <name>unnamed5</name>
</geneLocation>
<name>A0A2U8HLX7_9RHOB</name>
<comment type="subcellular location">
    <subcellularLocation>
        <location evidence="1">Cell membrane</location>
        <topology evidence="1">Multi-pass membrane protein</topology>
    </subcellularLocation>
</comment>
<feature type="transmembrane region" description="Helical" evidence="9">
    <location>
        <begin position="75"/>
        <end position="95"/>
    </location>
</feature>
<dbReference type="GO" id="GO:0006508">
    <property type="term" value="P:proteolysis"/>
    <property type="evidence" value="ECO:0007669"/>
    <property type="project" value="UniProtKB-KW"/>
</dbReference>
<feature type="transmembrane region" description="Helical" evidence="9">
    <location>
        <begin position="285"/>
        <end position="304"/>
    </location>
</feature>
<evidence type="ECO:0000256" key="9">
    <source>
        <dbReference type="SAM" id="Phobius"/>
    </source>
</evidence>
<feature type="transmembrane region" description="Helical" evidence="9">
    <location>
        <begin position="181"/>
        <end position="201"/>
    </location>
</feature>
<evidence type="ECO:0000256" key="2">
    <source>
        <dbReference type="ARBA" id="ARBA00022475"/>
    </source>
</evidence>
<dbReference type="InterPro" id="IPR014346">
    <property type="entry name" value="Prenyl_protease-related"/>
</dbReference>
<dbReference type="NCBIfam" id="TIGR03008">
    <property type="entry name" value="pepcterm_CAAX"/>
    <property type="match status" value="1"/>
</dbReference>
<dbReference type="Pfam" id="PF02517">
    <property type="entry name" value="Rce1-like"/>
    <property type="match status" value="1"/>
</dbReference>
<dbReference type="InterPro" id="IPR019127">
    <property type="entry name" value="Exosortase"/>
</dbReference>
<dbReference type="GO" id="GO:0005886">
    <property type="term" value="C:plasma membrane"/>
    <property type="evidence" value="ECO:0007669"/>
    <property type="project" value="UniProtKB-SubCell"/>
</dbReference>
<dbReference type="InterPro" id="IPR026392">
    <property type="entry name" value="Exo/Archaeosortase_dom"/>
</dbReference>
<feature type="transmembrane region" description="Helical" evidence="9">
    <location>
        <begin position="567"/>
        <end position="585"/>
    </location>
</feature>
<gene>
    <name evidence="11" type="ORF">CEW88_23800</name>
</gene>
<dbReference type="InterPro" id="IPR003675">
    <property type="entry name" value="Rce1/LyrA-like_dom"/>
</dbReference>
<dbReference type="AlphaFoldDB" id="A0A2U8HLX7"/>
<feature type="compositionally biased region" description="Low complexity" evidence="8">
    <location>
        <begin position="48"/>
        <end position="57"/>
    </location>
</feature>
<evidence type="ECO:0000256" key="1">
    <source>
        <dbReference type="ARBA" id="ARBA00004651"/>
    </source>
</evidence>
<evidence type="ECO:0000256" key="6">
    <source>
        <dbReference type="ARBA" id="ARBA00022989"/>
    </source>
</evidence>
<dbReference type="EMBL" id="CP022195">
    <property type="protein sequence ID" value="AWI86798.1"/>
    <property type="molecule type" value="Genomic_DNA"/>
</dbReference>
<keyword evidence="6 9" id="KW-1133">Transmembrane helix</keyword>
<dbReference type="GO" id="GO:0004175">
    <property type="term" value="F:endopeptidase activity"/>
    <property type="evidence" value="ECO:0007669"/>
    <property type="project" value="UniProtKB-ARBA"/>
</dbReference>
<feature type="transmembrane region" description="Helical" evidence="9">
    <location>
        <begin position="213"/>
        <end position="231"/>
    </location>
</feature>
<evidence type="ECO:0000256" key="5">
    <source>
        <dbReference type="ARBA" id="ARBA00022801"/>
    </source>
</evidence>
<protein>
    <recommendedName>
        <fullName evidence="10">CAAX prenyl protease 2/Lysostaphin resistance protein A-like domain-containing protein</fullName>
    </recommendedName>
</protein>
<dbReference type="InterPro" id="IPR026420">
    <property type="entry name" value="Exo_VPEID"/>
</dbReference>
<feature type="transmembrane region" description="Helical" evidence="9">
    <location>
        <begin position="430"/>
        <end position="448"/>
    </location>
</feature>
<evidence type="ECO:0000256" key="4">
    <source>
        <dbReference type="ARBA" id="ARBA00022692"/>
    </source>
</evidence>
<keyword evidence="11" id="KW-0614">Plasmid</keyword>
<dbReference type="NCBIfam" id="TIGR04178">
    <property type="entry name" value="exo_archaeo"/>
    <property type="match status" value="1"/>
</dbReference>
<sequence length="586" mass="61133">MASRGAPRPRSPRSAPSRARRPSPRLPRSCCSSGSAAVTAPGDGPHKAPAAPRGAPPVRRLTALAHGPRRAPAPAALGLLLAAELLVISLAYQHGFPFTCREQAPSWFCAFAGRMVPRAIGALAALGLFALARRDVLGALMARGASPRGRALAVNLAGLALVLAPWTFLSDAAGPRITALALLSWCSGGVLSTVGLALQLAPRPAWAALLRQHAGSLAALLALGLAAPELADLLQPLWRIEAVTGATFAAVVRTLGVFGYEVLAEPAEKLIGTPGFVIAVGPQCAGVEGIVLVALFTTLFLLLFRRELRFPHVLALYPLGFALSWGLNVLRIAALLAIGLDGHPELAVGGFHSHAGWVAFTGLALLLILVARHLPVLHRPARPSPGAARPPPLLADPQVARLLPFAVMMGSALVASTLSQTPAHLYPWRALAMAAALALVLPTLRGLIRRPDPRALAVGGFIAALWITTGPEAGAPPQGTLAGAALGLWIGSRLLGSTLLVPVIEELVFRDYLLRRLAPRPVLAAALSCLAFAALHERWLVAGLAGLALCLLRHRRGEVSDAIAAHMVANGCIGLWAWTTGAWHIL</sequence>
<feature type="transmembrane region" description="Helical" evidence="9">
    <location>
        <begin position="399"/>
        <end position="418"/>
    </location>
</feature>
<feature type="compositionally biased region" description="Low complexity" evidence="8">
    <location>
        <begin position="26"/>
        <end position="35"/>
    </location>
</feature>
<evidence type="ECO:0000256" key="8">
    <source>
        <dbReference type="SAM" id="MobiDB-lite"/>
    </source>
</evidence>
<proteinExistence type="predicted"/>
<keyword evidence="3" id="KW-0645">Protease</keyword>